<dbReference type="CDD" id="cd06453">
    <property type="entry name" value="SufS_like"/>
    <property type="match status" value="1"/>
</dbReference>
<comment type="catalytic activity">
    <reaction evidence="6 8">
        <text>(sulfur carrier)-H + L-cysteine = (sulfur carrier)-SH + L-alanine</text>
        <dbReference type="Rhea" id="RHEA:43892"/>
        <dbReference type="Rhea" id="RHEA-COMP:14737"/>
        <dbReference type="Rhea" id="RHEA-COMP:14739"/>
        <dbReference type="ChEBI" id="CHEBI:29917"/>
        <dbReference type="ChEBI" id="CHEBI:35235"/>
        <dbReference type="ChEBI" id="CHEBI:57972"/>
        <dbReference type="ChEBI" id="CHEBI:64428"/>
        <dbReference type="EC" id="2.8.1.7"/>
    </reaction>
</comment>
<dbReference type="AlphaFoldDB" id="A0A2I1JWY4"/>
<dbReference type="GO" id="GO:0006534">
    <property type="term" value="P:cysteine metabolic process"/>
    <property type="evidence" value="ECO:0007669"/>
    <property type="project" value="UniProtKB-UniRule"/>
</dbReference>
<evidence type="ECO:0000256" key="3">
    <source>
        <dbReference type="ARBA" id="ARBA00012239"/>
    </source>
</evidence>
<evidence type="ECO:0000256" key="4">
    <source>
        <dbReference type="ARBA" id="ARBA00022679"/>
    </source>
</evidence>
<evidence type="ECO:0000313" key="11">
    <source>
        <dbReference type="Proteomes" id="UP000234384"/>
    </source>
</evidence>
<keyword evidence="4 8" id="KW-0808">Transferase</keyword>
<dbReference type="PROSITE" id="PS00595">
    <property type="entry name" value="AA_TRANSFER_CLASS_5"/>
    <property type="match status" value="1"/>
</dbReference>
<dbReference type="InterPro" id="IPR016454">
    <property type="entry name" value="Cysteine_dSase"/>
</dbReference>
<evidence type="ECO:0000256" key="6">
    <source>
        <dbReference type="ARBA" id="ARBA00050776"/>
    </source>
</evidence>
<comment type="similarity">
    <text evidence="2 8">Belongs to the class-V pyridoxal-phosphate-dependent aminotransferase family. Csd subfamily.</text>
</comment>
<evidence type="ECO:0000256" key="7">
    <source>
        <dbReference type="RuleBase" id="RU004504"/>
    </source>
</evidence>
<comment type="function">
    <text evidence="8">Catalyzes the removal of elemental sulfur and selenium atoms from L-cysteine, L-cystine, L-selenocysteine, and L-selenocystine to produce L-alanine.</text>
</comment>
<dbReference type="InterPro" id="IPR020578">
    <property type="entry name" value="Aminotrans_V_PyrdxlP_BS"/>
</dbReference>
<dbReference type="GO" id="GO:0031071">
    <property type="term" value="F:cysteine desulfurase activity"/>
    <property type="evidence" value="ECO:0007669"/>
    <property type="project" value="UniProtKB-UniRule"/>
</dbReference>
<evidence type="ECO:0000313" key="10">
    <source>
        <dbReference type="EMBL" id="PKY87853.1"/>
    </source>
</evidence>
<accession>A0A2I1JWY4</accession>
<dbReference type="Proteomes" id="UP000234384">
    <property type="component" value="Unassembled WGS sequence"/>
</dbReference>
<dbReference type="SUPFAM" id="SSF53383">
    <property type="entry name" value="PLP-dependent transferases"/>
    <property type="match status" value="1"/>
</dbReference>
<dbReference type="RefSeq" id="WP_101954608.1">
    <property type="nucleotide sequence ID" value="NZ_PKHE01000019.1"/>
</dbReference>
<protein>
    <recommendedName>
        <fullName evidence="3 8">Cysteine desulfurase</fullName>
        <ecNumber evidence="3 8">2.8.1.7</ecNumber>
    </recommendedName>
</protein>
<dbReference type="InterPro" id="IPR015421">
    <property type="entry name" value="PyrdxlP-dep_Trfase_major"/>
</dbReference>
<reference evidence="10 11" key="1">
    <citation type="submission" date="2017-12" db="EMBL/GenBank/DDBJ databases">
        <title>Phylogenetic diversity of female urinary microbiome.</title>
        <authorList>
            <person name="Thomas-White K."/>
            <person name="Wolfe A.J."/>
        </authorList>
    </citation>
    <scope>NUCLEOTIDE SEQUENCE [LARGE SCALE GENOMIC DNA]</scope>
    <source>
        <strain evidence="10 11">UMB0898</strain>
    </source>
</reference>
<comment type="cofactor">
    <cofactor evidence="1 7">
        <name>pyridoxal 5'-phosphate</name>
        <dbReference type="ChEBI" id="CHEBI:597326"/>
    </cofactor>
</comment>
<gene>
    <name evidence="10" type="ORF">CYJ57_06570</name>
</gene>
<feature type="domain" description="Aminotransferase class V" evidence="9">
    <location>
        <begin position="24"/>
        <end position="396"/>
    </location>
</feature>
<dbReference type="PIRSF" id="PIRSF005572">
    <property type="entry name" value="NifS"/>
    <property type="match status" value="1"/>
</dbReference>
<name>A0A2I1JWY4_9LACT</name>
<keyword evidence="5 8" id="KW-0663">Pyridoxal phosphate</keyword>
<comment type="caution">
    <text evidence="10">The sequence shown here is derived from an EMBL/GenBank/DDBJ whole genome shotgun (WGS) entry which is preliminary data.</text>
</comment>
<dbReference type="OrthoDB" id="9804366at2"/>
<dbReference type="Pfam" id="PF00266">
    <property type="entry name" value="Aminotran_5"/>
    <property type="match status" value="1"/>
</dbReference>
<evidence type="ECO:0000256" key="1">
    <source>
        <dbReference type="ARBA" id="ARBA00001933"/>
    </source>
</evidence>
<evidence type="ECO:0000256" key="2">
    <source>
        <dbReference type="ARBA" id="ARBA00010447"/>
    </source>
</evidence>
<dbReference type="InterPro" id="IPR015424">
    <property type="entry name" value="PyrdxlP-dep_Trfase"/>
</dbReference>
<evidence type="ECO:0000256" key="8">
    <source>
        <dbReference type="RuleBase" id="RU004506"/>
    </source>
</evidence>
<dbReference type="EC" id="2.8.1.7" evidence="3 8"/>
<evidence type="ECO:0000256" key="5">
    <source>
        <dbReference type="ARBA" id="ARBA00022898"/>
    </source>
</evidence>
<dbReference type="Gene3D" id="3.40.640.10">
    <property type="entry name" value="Type I PLP-dependent aspartate aminotransferase-like (Major domain)"/>
    <property type="match status" value="1"/>
</dbReference>
<dbReference type="NCBIfam" id="TIGR01979">
    <property type="entry name" value="sufS"/>
    <property type="match status" value="1"/>
</dbReference>
<dbReference type="InterPro" id="IPR010970">
    <property type="entry name" value="Cys_dSase_SufS"/>
</dbReference>
<dbReference type="InterPro" id="IPR000192">
    <property type="entry name" value="Aminotrans_V_dom"/>
</dbReference>
<evidence type="ECO:0000259" key="9">
    <source>
        <dbReference type="Pfam" id="PF00266"/>
    </source>
</evidence>
<dbReference type="Gene3D" id="3.90.1150.10">
    <property type="entry name" value="Aspartate Aminotransferase, domain 1"/>
    <property type="match status" value="1"/>
</dbReference>
<dbReference type="EMBL" id="PKHE01000019">
    <property type="protein sequence ID" value="PKY87853.1"/>
    <property type="molecule type" value="Genomic_DNA"/>
</dbReference>
<sequence length="411" mass="45356">MINSIKIRQDFPILTTKVNDESLIYLDNAATTQKPQQVIDVIEHYYETMNANVYRSPHTLSYMATEAYEGVRQRAADYLGAQSAEEIVFTKGTTHSLNLVAQGYAQSILQPGDQIGLTITEHHANLVPWQQVAKRTGAELVFLPVDPVTGQIELEQAMERITDKMRILTVSHVSNVLGVTQPIQQLAERIHQVGGVIVVDGAQAAAYHPLDVTELDVDFYALSGHKMCGPTGIGILYGKKSLLHQTQPIEFGGEMINQVGLYEANWKPAPYCFEAGTPNIAGVIGLGAAMDYLDSVGRPQIYQHVQALTDWTIQALREIEGVTIYGSQNPGEHAGVISFNIDQIHPHDVATAMDQLGIAIRAGHHCCQPLMRHLEVPATARASFFAYNTQSDAEQFVRAVQLTKEYFNHEP</sequence>
<organism evidence="10 11">
    <name type="scientific">Falseniella ignava</name>
    <dbReference type="NCBI Taxonomy" id="137730"/>
    <lineage>
        <taxon>Bacteria</taxon>
        <taxon>Bacillati</taxon>
        <taxon>Bacillota</taxon>
        <taxon>Bacilli</taxon>
        <taxon>Lactobacillales</taxon>
        <taxon>Aerococcaceae</taxon>
        <taxon>Falseniella</taxon>
    </lineage>
</organism>
<dbReference type="InterPro" id="IPR015422">
    <property type="entry name" value="PyrdxlP-dep_Trfase_small"/>
</dbReference>
<dbReference type="PANTHER" id="PTHR43586">
    <property type="entry name" value="CYSTEINE DESULFURASE"/>
    <property type="match status" value="1"/>
</dbReference>
<proteinExistence type="inferred from homology"/>
<dbReference type="GO" id="GO:0030170">
    <property type="term" value="F:pyridoxal phosphate binding"/>
    <property type="evidence" value="ECO:0007669"/>
    <property type="project" value="UniProtKB-UniRule"/>
</dbReference>
<dbReference type="PANTHER" id="PTHR43586:SF8">
    <property type="entry name" value="CYSTEINE DESULFURASE 1, CHLOROPLASTIC"/>
    <property type="match status" value="1"/>
</dbReference>